<dbReference type="PANTHER" id="PTHR33361:SF2">
    <property type="entry name" value="DUF885 DOMAIN-CONTAINING PROTEIN"/>
    <property type="match status" value="1"/>
</dbReference>
<name>A0A8J2V2Z6_9PROT</name>
<gene>
    <name evidence="2" type="ORF">GCM10011342_26710</name>
</gene>
<reference evidence="2" key="1">
    <citation type="journal article" date="2014" name="Int. J. Syst. Evol. Microbiol.">
        <title>Complete genome sequence of Corynebacterium casei LMG S-19264T (=DSM 44701T), isolated from a smear-ripened cheese.</title>
        <authorList>
            <consortium name="US DOE Joint Genome Institute (JGI-PGF)"/>
            <person name="Walter F."/>
            <person name="Albersmeier A."/>
            <person name="Kalinowski J."/>
            <person name="Ruckert C."/>
        </authorList>
    </citation>
    <scope>NUCLEOTIDE SEQUENCE</scope>
    <source>
        <strain evidence="2">CGMCC 1.12921</strain>
    </source>
</reference>
<accession>A0A8J2V2Z6</accession>
<dbReference type="Proteomes" id="UP000613582">
    <property type="component" value="Unassembled WGS sequence"/>
</dbReference>
<dbReference type="RefSeq" id="WP_188157937.1">
    <property type="nucleotide sequence ID" value="NZ_BMGH01000001.1"/>
</dbReference>
<organism evidence="2 3">
    <name type="scientific">Aquisalinus flavus</name>
    <dbReference type="NCBI Taxonomy" id="1526572"/>
    <lineage>
        <taxon>Bacteria</taxon>
        <taxon>Pseudomonadati</taxon>
        <taxon>Pseudomonadota</taxon>
        <taxon>Alphaproteobacteria</taxon>
        <taxon>Parvularculales</taxon>
        <taxon>Parvularculaceae</taxon>
        <taxon>Aquisalinus</taxon>
    </lineage>
</organism>
<dbReference type="InterPro" id="IPR010281">
    <property type="entry name" value="DUF885"/>
</dbReference>
<proteinExistence type="predicted"/>
<evidence type="ECO:0000313" key="2">
    <source>
        <dbReference type="EMBL" id="GGD16580.1"/>
    </source>
</evidence>
<keyword evidence="3" id="KW-1185">Reference proteome</keyword>
<feature type="chain" id="PRO_5035217261" evidence="1">
    <location>
        <begin position="25"/>
        <end position="634"/>
    </location>
</feature>
<keyword evidence="1" id="KW-0732">Signal</keyword>
<sequence length="634" mass="69480">MVTTVTHRFVLMMGAAAFALTACGGDDTAGTPAETTPAAAQSDQVVQKTQSDLFMEMAERHAARYLKSNPEQATSLGVETAVAGRAYNAMFGEYGYAANQDAIGMNERFLEQLRRFDRADLDGTALVTYDVLENAYEMAAERNGYDFGNAAVMVSNGPYVLNQLVGPHISIPQMMLTEQPLESASDIEDYLTRLGKFGIVFEAVGDALVADANAGVVPPIFALEKIAITANGFIDVPPAEHPLVTRVEGAVAGIDTMSEEARTDAIAQAAEVVETVVYPAYTRLGETVTSLIDQSNDDAGIWRIQQGEDFYQHALNSFGGNGMTADEVHQLGLDEVARIEAAMDEILVGMGLTEGSVGERFASIADDPAMVYPNTDEGREELLIELKAQTDAIMTIAPDWFGTLPPQDMVVRRIPVYEQDSAPGGYYTAPSLDGSRPGIYWINLKDTADWPKQTLKTLTYHEAVPGHHFQVALQMDIDNFPLIRNTFFYSEFGEGWALYAEELAAEMGMYEDDPLGDLGRLQSELFRAVRLVVDTGLHAKQWTREEAIDYMVATLGDTEAAVTREVERYAVWPGQATSYKLGMLKIQALREKAEAELGEDFDIRTFHDAILLDGAVPLPVLERKINTWIETQKG</sequence>
<evidence type="ECO:0000313" key="3">
    <source>
        <dbReference type="Proteomes" id="UP000613582"/>
    </source>
</evidence>
<dbReference type="PANTHER" id="PTHR33361">
    <property type="entry name" value="GLR0591 PROTEIN"/>
    <property type="match status" value="1"/>
</dbReference>
<reference evidence="2" key="2">
    <citation type="submission" date="2020-09" db="EMBL/GenBank/DDBJ databases">
        <authorList>
            <person name="Sun Q."/>
            <person name="Zhou Y."/>
        </authorList>
    </citation>
    <scope>NUCLEOTIDE SEQUENCE</scope>
    <source>
        <strain evidence="2">CGMCC 1.12921</strain>
    </source>
</reference>
<protein>
    <submittedName>
        <fullName evidence="2">Tat pathway signal protein</fullName>
    </submittedName>
</protein>
<evidence type="ECO:0000256" key="1">
    <source>
        <dbReference type="SAM" id="SignalP"/>
    </source>
</evidence>
<feature type="signal peptide" evidence="1">
    <location>
        <begin position="1"/>
        <end position="24"/>
    </location>
</feature>
<dbReference type="EMBL" id="BMGH01000001">
    <property type="protein sequence ID" value="GGD16580.1"/>
    <property type="molecule type" value="Genomic_DNA"/>
</dbReference>
<dbReference type="AlphaFoldDB" id="A0A8J2V2Z6"/>
<dbReference type="Pfam" id="PF05960">
    <property type="entry name" value="DUF885"/>
    <property type="match status" value="1"/>
</dbReference>
<comment type="caution">
    <text evidence="2">The sequence shown here is derived from an EMBL/GenBank/DDBJ whole genome shotgun (WGS) entry which is preliminary data.</text>
</comment>